<name>A0A0M9ANA2_9EURY</name>
<protein>
    <submittedName>
        <fullName evidence="4">Helicase SNF2</fullName>
    </submittedName>
</protein>
<keyword evidence="4" id="KW-0067">ATP-binding</keyword>
<evidence type="ECO:0000313" key="4">
    <source>
        <dbReference type="EMBL" id="KOX95422.1"/>
    </source>
</evidence>
<feature type="compositionally biased region" description="Basic and acidic residues" evidence="2">
    <location>
        <begin position="1208"/>
        <end position="1219"/>
    </location>
</feature>
<dbReference type="GO" id="GO:0004386">
    <property type="term" value="F:helicase activity"/>
    <property type="evidence" value="ECO:0007669"/>
    <property type="project" value="UniProtKB-KW"/>
</dbReference>
<dbReference type="InterPro" id="IPR027417">
    <property type="entry name" value="P-loop_NTPase"/>
</dbReference>
<evidence type="ECO:0000313" key="5">
    <source>
        <dbReference type="Proteomes" id="UP000037747"/>
    </source>
</evidence>
<keyword evidence="1" id="KW-0175">Coiled coil</keyword>
<evidence type="ECO:0000259" key="3">
    <source>
        <dbReference type="PROSITE" id="PS51194"/>
    </source>
</evidence>
<evidence type="ECO:0000256" key="2">
    <source>
        <dbReference type="SAM" id="MobiDB-lite"/>
    </source>
</evidence>
<dbReference type="Proteomes" id="UP000037747">
    <property type="component" value="Unassembled WGS sequence"/>
</dbReference>
<evidence type="ECO:0000256" key="1">
    <source>
        <dbReference type="SAM" id="Coils"/>
    </source>
</evidence>
<reference evidence="4 5" key="1">
    <citation type="submission" date="2015-08" db="EMBL/GenBank/DDBJ databases">
        <title>Genomes of Isolates from Cabo Rojo, PR.</title>
        <authorList>
            <person name="Sanchez-Nieves R.L."/>
            <person name="Montalvo-Rodriguez R."/>
        </authorList>
    </citation>
    <scope>NUCLEOTIDE SEQUENCE [LARGE SCALE GENOMIC DNA]</scope>
    <source>
        <strain evidence="4 5">5</strain>
    </source>
</reference>
<keyword evidence="4" id="KW-0547">Nucleotide-binding</keyword>
<keyword evidence="4" id="KW-0378">Hydrolase</keyword>
<feature type="domain" description="Helicase C-terminal" evidence="3">
    <location>
        <begin position="920"/>
        <end position="1087"/>
    </location>
</feature>
<dbReference type="EMBL" id="LIST01000007">
    <property type="protein sequence ID" value="KOX95422.1"/>
    <property type="molecule type" value="Genomic_DNA"/>
</dbReference>
<feature type="region of interest" description="Disordered" evidence="2">
    <location>
        <begin position="143"/>
        <end position="176"/>
    </location>
</feature>
<feature type="region of interest" description="Disordered" evidence="2">
    <location>
        <begin position="1"/>
        <end position="30"/>
    </location>
</feature>
<organism evidence="4 5">
    <name type="scientific">Halorubrum tropicale</name>
    <dbReference type="NCBI Taxonomy" id="1765655"/>
    <lineage>
        <taxon>Archaea</taxon>
        <taxon>Methanobacteriati</taxon>
        <taxon>Methanobacteriota</taxon>
        <taxon>Stenosarchaea group</taxon>
        <taxon>Halobacteria</taxon>
        <taxon>Halobacteriales</taxon>
        <taxon>Haloferacaceae</taxon>
        <taxon>Halorubrum</taxon>
    </lineage>
</organism>
<keyword evidence="5" id="KW-1185">Reference proteome</keyword>
<accession>A0A0M9ANA2</accession>
<dbReference type="Gene3D" id="3.40.50.300">
    <property type="entry name" value="P-loop containing nucleotide triphosphate hydrolases"/>
    <property type="match status" value="1"/>
</dbReference>
<gene>
    <name evidence="4" type="ORF">AMR74_14795</name>
</gene>
<dbReference type="AlphaFoldDB" id="A0A0M9ANA2"/>
<dbReference type="CDD" id="cd18785">
    <property type="entry name" value="SF2_C"/>
    <property type="match status" value="1"/>
</dbReference>
<comment type="caution">
    <text evidence="4">The sequence shown here is derived from an EMBL/GenBank/DDBJ whole genome shotgun (WGS) entry which is preliminary data.</text>
</comment>
<feature type="region of interest" description="Disordered" evidence="2">
    <location>
        <begin position="1204"/>
        <end position="1242"/>
    </location>
</feature>
<feature type="compositionally biased region" description="Basic and acidic residues" evidence="2">
    <location>
        <begin position="143"/>
        <end position="155"/>
    </location>
</feature>
<feature type="coiled-coil region" evidence="1">
    <location>
        <begin position="427"/>
        <end position="454"/>
    </location>
</feature>
<dbReference type="RefSeq" id="WP_053772823.1">
    <property type="nucleotide sequence ID" value="NZ_LIST01000007.1"/>
</dbReference>
<sequence length="1242" mass="142018">MYQRFDSIPPRTAPEYTRPPDDTYDTGGDLDFRRHQAINKVITKKLINRITGRGDAQKRLYGVNPKVRYFAAKLANQYDYQKEQATSTGEDEEDASNITKNISPFSTGLKIKIDPQKFEQAIKIKPSTKLFYKRFPTYQEQLDHSDIEDNTRGEEDLPEVTPGIETDGGHDTSSFSESQPLVDVYERLEPSFDPIEISPAELRNAADTGAEITEPLVEGLEGAKQEYRGKDRAIREPAADLGYNEGESVPPSALESETVFEEYLQETFPGSLKSALWEAEIRIEVDRRDDGLFAVTITMMNTHGEDYEAAVEGDEEWQTHLFDAELTVEAESPIFDPFESEKVKKRYQYNGNIYAVGQNCAAEPESNRAVTTIRTNPVPVYEQPKYVSRETVPAPFSKLADGEFEEVLGLIEKEMEVAHEQYKDIREDVLAGARDEAEEEYEEMLEEFATERERFVRGKELLLNPSNEDIRIAFKALNEAFDTLGEEYEDWRLFQIIYIVMSIPDIVAQAEPERDIDDWLGTCDMIFFPTGGGKTEAYLGLVTFTAFLDRLRGKEYGVTAMTKFPLRLLSLQQLQRIADLLCNAEAIRRDHPKMEGDKFSVGYFVGDDNTPNNLIDGDDGTNFVRLARESEEHQQKWLTVPECPFCNEDTVEVTGDLDRMRIIHQCTNPDCNEVERQDGEVAELPIYITDNEIYRYAPTFIVSTIDKIAVIGQNRRARGMLGQMKNRCPEHGYTPEEGCLVRGHNMPDEFECDRSSRSSLESVEPADPPSILIQDELHLLREEFGAFDSHYETLIQELIRQYTDGEWEMKVVAATATIEGAENQVRSLYRSEPNKFPSQGPRLRQSFYAYEDPHRLGRQMIGAVPRGIGRTRGINIVIREYARIVQDYEAEPESLYGDITEIAEDEVKGSLQFADTAVDREDELLDALDDYKVQVSYNIAKSQSDIIQRSIEGMVNRHLDAFDGPYHRLNPVSMTGETDMERVREVLGYLETDDPEEAIDVVVATSMISHGVDVDRFNFISFFGMPRHTAEYIQAYSRVGRKYTGSVFLLFNSIRARDRSHYGRFQHYHRYQDLLVEATPLERWAEFAIECTLPGVVVGILVQYYDLHHETEYEKRIYNVDGFRAAVKAGDIEKEELLEFVLRAYDVDGADEDSESEIGAQLYQEAIEDRFDDIWYRLKNADPEIRDPRNAGLKKYIGNILEGEEDSERGPMRSLRDIDEQIPVDPGLATEDLLEDFSRENE</sequence>
<dbReference type="PROSITE" id="PS51194">
    <property type="entry name" value="HELICASE_CTER"/>
    <property type="match status" value="1"/>
</dbReference>
<dbReference type="InterPro" id="IPR001650">
    <property type="entry name" value="Helicase_C-like"/>
</dbReference>
<dbReference type="Pfam" id="PF00271">
    <property type="entry name" value="Helicase_C"/>
    <property type="match status" value="1"/>
</dbReference>
<dbReference type="SUPFAM" id="SSF52540">
    <property type="entry name" value="P-loop containing nucleoside triphosphate hydrolases"/>
    <property type="match status" value="1"/>
</dbReference>
<dbReference type="OrthoDB" id="114689at2157"/>
<dbReference type="PATRIC" id="fig|1705389.3.peg.2140"/>
<keyword evidence="4" id="KW-0347">Helicase</keyword>
<proteinExistence type="predicted"/>